<organism evidence="1">
    <name type="scientific">freshwater metagenome</name>
    <dbReference type="NCBI Taxonomy" id="449393"/>
    <lineage>
        <taxon>unclassified sequences</taxon>
        <taxon>metagenomes</taxon>
        <taxon>ecological metagenomes</taxon>
    </lineage>
</organism>
<protein>
    <submittedName>
        <fullName evidence="1">Unannotated protein</fullName>
    </submittedName>
</protein>
<reference evidence="1" key="1">
    <citation type="submission" date="2020-05" db="EMBL/GenBank/DDBJ databases">
        <authorList>
            <person name="Chiriac C."/>
            <person name="Salcher M."/>
            <person name="Ghai R."/>
            <person name="Kavagutti S V."/>
        </authorList>
    </citation>
    <scope>NUCLEOTIDE SEQUENCE</scope>
</reference>
<accession>A0A6J6IKS1</accession>
<name>A0A6J6IKS1_9ZZZZ</name>
<gene>
    <name evidence="1" type="ORF">UFOPK1961_00391</name>
</gene>
<evidence type="ECO:0000313" key="1">
    <source>
        <dbReference type="EMBL" id="CAB4625054.1"/>
    </source>
</evidence>
<dbReference type="AlphaFoldDB" id="A0A6J6IKS1"/>
<proteinExistence type="predicted"/>
<dbReference type="EMBL" id="CAEZVJ010000029">
    <property type="protein sequence ID" value="CAB4625054.1"/>
    <property type="molecule type" value="Genomic_DNA"/>
</dbReference>
<sequence length="347" mass="39866">MVTNHGGEPQLRAVVHIGPIKTGSTAFTEQMTASQKRGELGETIVYALPRKVSLRDESRIVIPEHIRHLAPKLEWNRQSGEPRVATKVSQYVDGARTYLYDLTNGLRARRKSDTSIFFVEETLSRRSHAGNLTSELLTRFDSVDYVFVARAQQFSVPSAISQRLRAAAHPSAWDGRVSTFLSNENLSNQFDYASILDRWASSDPRVRVIVVPFLESDRGTQKLFYRILSAVGVQADLGGPVRRKINVTPTRFEIAAIGLYKKVTFRYARNIFRRGRYPFRPYDFARLAFRLIAWVVRSPRWEVTPDERMDIVDFYRPSNLRFREKLGEQAHSAEWTEWFHDGRIGDS</sequence>